<dbReference type="EMBL" id="FIFN01000019">
    <property type="protein sequence ID" value="CYU26267.1"/>
    <property type="molecule type" value="Genomic_DNA"/>
</dbReference>
<dbReference type="Proteomes" id="UP000072003">
    <property type="component" value="Unassembled WGS sequence"/>
</dbReference>
<organism evidence="1 2">
    <name type="scientific">Streptococcus suis</name>
    <dbReference type="NCBI Taxonomy" id="1307"/>
    <lineage>
        <taxon>Bacteria</taxon>
        <taxon>Bacillati</taxon>
        <taxon>Bacillota</taxon>
        <taxon>Bacilli</taxon>
        <taxon>Lactobacillales</taxon>
        <taxon>Streptococcaceae</taxon>
        <taxon>Streptococcus</taxon>
    </lineage>
</organism>
<evidence type="ECO:0000313" key="2">
    <source>
        <dbReference type="Proteomes" id="UP000072003"/>
    </source>
</evidence>
<dbReference type="AlphaFoldDB" id="A0A123SJP7"/>
<evidence type="ECO:0000313" key="1">
    <source>
        <dbReference type="EMBL" id="CYU26267.1"/>
    </source>
</evidence>
<reference evidence="1 2" key="1">
    <citation type="submission" date="2016-02" db="EMBL/GenBank/DDBJ databases">
        <authorList>
            <consortium name="Pathogen Informatics"/>
        </authorList>
    </citation>
    <scope>NUCLEOTIDE SEQUENCE [LARGE SCALE GENOMIC DNA]</scope>
    <source>
        <strain evidence="1 2">LSS100</strain>
    </source>
</reference>
<accession>A0A123SJP7</accession>
<gene>
    <name evidence="1" type="ORF">ERS132462_01687</name>
</gene>
<protein>
    <submittedName>
        <fullName evidence="1">Uncharacterized protein</fullName>
    </submittedName>
</protein>
<proteinExistence type="predicted"/>
<sequence>MTEAILTLGIFAVPILTVAVVEQRKTEKARKVREIARILEEEKQKNFRLGMDYRDKCIKQRVLNTERQQVDKEWERYAQIVN</sequence>
<dbReference type="RefSeq" id="WP_044670364.1">
    <property type="nucleotide sequence ID" value="NZ_CEDC01000003.1"/>
</dbReference>
<name>A0A123SJP7_STRSU</name>